<reference evidence="1" key="1">
    <citation type="submission" date="2021-01" db="EMBL/GenBank/DDBJ databases">
        <authorList>
            <consortium name="Genoscope - CEA"/>
            <person name="William W."/>
        </authorList>
    </citation>
    <scope>NUCLEOTIDE SEQUENCE</scope>
</reference>
<gene>
    <name evidence="1" type="ORF">PSON_ATCC_30995.1.T1630060</name>
</gene>
<dbReference type="OrthoDB" id="301236at2759"/>
<dbReference type="EMBL" id="CAJJDN010000163">
    <property type="protein sequence ID" value="CAD8125923.1"/>
    <property type="molecule type" value="Genomic_DNA"/>
</dbReference>
<organism evidence="1 2">
    <name type="scientific">Paramecium sonneborni</name>
    <dbReference type="NCBI Taxonomy" id="65129"/>
    <lineage>
        <taxon>Eukaryota</taxon>
        <taxon>Sar</taxon>
        <taxon>Alveolata</taxon>
        <taxon>Ciliophora</taxon>
        <taxon>Intramacronucleata</taxon>
        <taxon>Oligohymenophorea</taxon>
        <taxon>Peniculida</taxon>
        <taxon>Parameciidae</taxon>
        <taxon>Paramecium</taxon>
    </lineage>
</organism>
<keyword evidence="2" id="KW-1185">Reference proteome</keyword>
<proteinExistence type="predicted"/>
<comment type="caution">
    <text evidence="1">The sequence shown here is derived from an EMBL/GenBank/DDBJ whole genome shotgun (WGS) entry which is preliminary data.</text>
</comment>
<accession>A0A8S1RF13</accession>
<dbReference type="AlphaFoldDB" id="A0A8S1RF13"/>
<dbReference type="Proteomes" id="UP000692954">
    <property type="component" value="Unassembled WGS sequence"/>
</dbReference>
<evidence type="ECO:0000313" key="2">
    <source>
        <dbReference type="Proteomes" id="UP000692954"/>
    </source>
</evidence>
<sequence length="187" mass="22400">MASQNDTILNGSNVQSNQHKIEEIIPKNEKYCKIAKELTSYERELINTQANEVLTAVRSAKHNPKKLRLEVLISIQHLKDKKGFQVSFFQQQLLFLRYMLKQMLSIKDWFSSKLLPQRQQLILMIENKKGIQHLLYNLSQLVFQLFYLMEDMYYQEQILPKFQLQSTLKQISNRQFMQQVFHQNIQY</sequence>
<evidence type="ECO:0000313" key="1">
    <source>
        <dbReference type="EMBL" id="CAD8125923.1"/>
    </source>
</evidence>
<name>A0A8S1RF13_9CILI</name>
<protein>
    <submittedName>
        <fullName evidence="1">Uncharacterized protein</fullName>
    </submittedName>
</protein>